<keyword evidence="3" id="KW-0472">Membrane</keyword>
<feature type="transmembrane region" description="Helical" evidence="3">
    <location>
        <begin position="192"/>
        <end position="212"/>
    </location>
</feature>
<organism evidence="5 6">
    <name type="scientific">Penaeus vannamei</name>
    <name type="common">Whiteleg shrimp</name>
    <name type="synonym">Litopenaeus vannamei</name>
    <dbReference type="NCBI Taxonomy" id="6689"/>
    <lineage>
        <taxon>Eukaryota</taxon>
        <taxon>Metazoa</taxon>
        <taxon>Ecdysozoa</taxon>
        <taxon>Arthropoda</taxon>
        <taxon>Crustacea</taxon>
        <taxon>Multicrustacea</taxon>
        <taxon>Malacostraca</taxon>
        <taxon>Eumalacostraca</taxon>
        <taxon>Eucarida</taxon>
        <taxon>Decapoda</taxon>
        <taxon>Dendrobranchiata</taxon>
        <taxon>Penaeoidea</taxon>
        <taxon>Penaeidae</taxon>
        <taxon>Penaeus</taxon>
    </lineage>
</organism>
<feature type="transmembrane region" description="Helical" evidence="3">
    <location>
        <begin position="251"/>
        <end position="272"/>
    </location>
</feature>
<dbReference type="SUPFAM" id="SSF103473">
    <property type="entry name" value="MFS general substrate transporter"/>
    <property type="match status" value="1"/>
</dbReference>
<feature type="domain" description="Major facilitator superfamily (MFS) profile" evidence="4">
    <location>
        <begin position="92"/>
        <end position="527"/>
    </location>
</feature>
<dbReference type="InterPro" id="IPR020846">
    <property type="entry name" value="MFS_dom"/>
</dbReference>
<dbReference type="InterPro" id="IPR050327">
    <property type="entry name" value="Proton-linked_MCT"/>
</dbReference>
<dbReference type="CDD" id="cd17352">
    <property type="entry name" value="MFS_MCT_SLC16"/>
    <property type="match status" value="1"/>
</dbReference>
<dbReference type="GO" id="GO:0008028">
    <property type="term" value="F:monocarboxylic acid transmembrane transporter activity"/>
    <property type="evidence" value="ECO:0007669"/>
    <property type="project" value="TreeGrafter"/>
</dbReference>
<comment type="subcellular location">
    <subcellularLocation>
        <location evidence="1">Membrane</location>
        <topology evidence="1">Multi-pass membrane protein</topology>
    </subcellularLocation>
</comment>
<feature type="transmembrane region" description="Helical" evidence="3">
    <location>
        <begin position="443"/>
        <end position="461"/>
    </location>
</feature>
<keyword evidence="3" id="KW-1133">Transmembrane helix</keyword>
<dbReference type="OrthoDB" id="6339107at2759"/>
<keyword evidence="3" id="KW-0812">Transmembrane</keyword>
<feature type="transmembrane region" description="Helical" evidence="3">
    <location>
        <begin position="415"/>
        <end position="437"/>
    </location>
</feature>
<dbReference type="AlphaFoldDB" id="A0A3R7P7V7"/>
<reference evidence="5 6" key="1">
    <citation type="submission" date="2018-04" db="EMBL/GenBank/DDBJ databases">
        <authorList>
            <person name="Zhang X."/>
            <person name="Yuan J."/>
            <person name="Li F."/>
            <person name="Xiang J."/>
        </authorList>
    </citation>
    <scope>NUCLEOTIDE SEQUENCE [LARGE SCALE GENOMIC DNA]</scope>
    <source>
        <tissue evidence="5">Muscle</tissue>
    </source>
</reference>
<dbReference type="Pfam" id="PF07690">
    <property type="entry name" value="MFS_1"/>
    <property type="match status" value="1"/>
</dbReference>
<feature type="transmembrane region" description="Helical" evidence="3">
    <location>
        <begin position="131"/>
        <end position="150"/>
    </location>
</feature>
<dbReference type="InterPro" id="IPR036259">
    <property type="entry name" value="MFS_trans_sf"/>
</dbReference>
<evidence type="ECO:0000259" key="4">
    <source>
        <dbReference type="PROSITE" id="PS50850"/>
    </source>
</evidence>
<evidence type="ECO:0000256" key="3">
    <source>
        <dbReference type="SAM" id="Phobius"/>
    </source>
</evidence>
<name>A0A3R7P7V7_PENVA</name>
<feature type="transmembrane region" description="Helical" evidence="3">
    <location>
        <begin position="162"/>
        <end position="186"/>
    </location>
</feature>
<reference evidence="5 6" key="2">
    <citation type="submission" date="2019-01" db="EMBL/GenBank/DDBJ databases">
        <title>The decoding of complex shrimp genome reveals the adaptation for benthos swimmer, frequently molting mechanism and breeding impact on genome.</title>
        <authorList>
            <person name="Sun Y."/>
            <person name="Gao Y."/>
            <person name="Yu Y."/>
        </authorList>
    </citation>
    <scope>NUCLEOTIDE SEQUENCE [LARGE SCALE GENOMIC DNA]</scope>
    <source>
        <tissue evidence="5">Muscle</tissue>
    </source>
</reference>
<evidence type="ECO:0000256" key="1">
    <source>
        <dbReference type="ARBA" id="ARBA00004141"/>
    </source>
</evidence>
<feature type="transmembrane region" description="Helical" evidence="3">
    <location>
        <begin position="347"/>
        <end position="370"/>
    </location>
</feature>
<comment type="caution">
    <text evidence="5">The sequence shown here is derived from an EMBL/GenBank/DDBJ whole genome shotgun (WGS) entry which is preliminary data.</text>
</comment>
<dbReference type="PANTHER" id="PTHR11360">
    <property type="entry name" value="MONOCARBOXYLATE TRANSPORTER"/>
    <property type="match status" value="1"/>
</dbReference>
<feature type="compositionally biased region" description="Basic and acidic residues" evidence="2">
    <location>
        <begin position="59"/>
        <end position="83"/>
    </location>
</feature>
<dbReference type="GO" id="GO:0016020">
    <property type="term" value="C:membrane"/>
    <property type="evidence" value="ECO:0007669"/>
    <property type="project" value="UniProtKB-SubCell"/>
</dbReference>
<feature type="transmembrane region" description="Helical" evidence="3">
    <location>
        <begin position="382"/>
        <end position="403"/>
    </location>
</feature>
<sequence length="542" mass="58355">MESELTTTKSALVTAAHVKQFKPCVVAPPPLQSPAQPLAAPEGERDPEGASENGEVPWELEKNGQRRSAKDCGKEDKAREKTAEGAPPDGGWGWVVLLGSFVVMVLISSMGPCFSLVYSRLLLSFGSSSTTVAWIFNSFSLVWNVMGPVVGPLAAECGHRKVAVTGAFLCSLALILSAFSSSAWILLLSFSLIGGVGAGLVVGASVLILPLYFSRRRGFANGLFMAGTSVGLFIAPHLITYLQDLYTFKGATLILGAIVLNGCAAGATYHPASWHMQHERKSSSNVTEDAQRTPLSKTTNKNKLVGLPKLPNGKHQIEKDASYRRFFVTRVVLSTVRDLGILKSSRALIIALTSTLVMNGYLNFIMMVPFMVTTARHTPHDAAWCVSASGISNLLTRVIVSALADCSWFHLRGCYMAGILLIALSSFAFSFISSLTWMTVTMAVWGCGVGAFMGLYNLIMIRYMGMKKLPSMYGASSLLNGLGFITIGPLIGYIRDLSGSYQVSLWVLVVTEALCVLLWFLMPAAASRDNRKALGREQGGLQ</sequence>
<evidence type="ECO:0000256" key="2">
    <source>
        <dbReference type="SAM" id="MobiDB-lite"/>
    </source>
</evidence>
<proteinExistence type="predicted"/>
<dbReference type="Proteomes" id="UP000283509">
    <property type="component" value="Unassembled WGS sequence"/>
</dbReference>
<protein>
    <submittedName>
        <fullName evidence="5">Putative monocarboxylate transporter 1-like</fullName>
    </submittedName>
</protein>
<dbReference type="InterPro" id="IPR011701">
    <property type="entry name" value="MFS"/>
</dbReference>
<feature type="transmembrane region" description="Helical" evidence="3">
    <location>
        <begin position="91"/>
        <end position="111"/>
    </location>
</feature>
<feature type="transmembrane region" description="Helical" evidence="3">
    <location>
        <begin position="506"/>
        <end position="526"/>
    </location>
</feature>
<evidence type="ECO:0000313" key="5">
    <source>
        <dbReference type="EMBL" id="ROT77956.1"/>
    </source>
</evidence>
<dbReference type="EMBL" id="QCYY01001453">
    <property type="protein sequence ID" value="ROT77956.1"/>
    <property type="molecule type" value="Genomic_DNA"/>
</dbReference>
<feature type="region of interest" description="Disordered" evidence="2">
    <location>
        <begin position="29"/>
        <end position="86"/>
    </location>
</feature>
<keyword evidence="6" id="KW-1185">Reference proteome</keyword>
<accession>A0A3R7P7V7</accession>
<dbReference type="PANTHER" id="PTHR11360:SF306">
    <property type="entry name" value="RE01051P"/>
    <property type="match status" value="1"/>
</dbReference>
<feature type="transmembrane region" description="Helical" evidence="3">
    <location>
        <begin position="473"/>
        <end position="494"/>
    </location>
</feature>
<gene>
    <name evidence="5" type="ORF">C7M84_003330</name>
</gene>
<evidence type="ECO:0000313" key="6">
    <source>
        <dbReference type="Proteomes" id="UP000283509"/>
    </source>
</evidence>
<dbReference type="PROSITE" id="PS50850">
    <property type="entry name" value="MFS"/>
    <property type="match status" value="1"/>
</dbReference>
<dbReference type="Gene3D" id="1.20.1250.20">
    <property type="entry name" value="MFS general substrate transporter like domains"/>
    <property type="match status" value="2"/>
</dbReference>
<feature type="transmembrane region" description="Helical" evidence="3">
    <location>
        <begin position="219"/>
        <end position="239"/>
    </location>
</feature>